<gene>
    <name evidence="12" type="ORF">C7445_108123</name>
</gene>
<feature type="domain" description="CopC" evidence="10">
    <location>
        <begin position="36"/>
        <end position="131"/>
    </location>
</feature>
<dbReference type="GO" id="GO:0006825">
    <property type="term" value="P:copper ion transport"/>
    <property type="evidence" value="ECO:0007669"/>
    <property type="project" value="InterPro"/>
</dbReference>
<feature type="transmembrane region" description="Helical" evidence="9">
    <location>
        <begin position="383"/>
        <end position="402"/>
    </location>
</feature>
<keyword evidence="3 9" id="KW-0812">Transmembrane</keyword>
<evidence type="ECO:0000256" key="6">
    <source>
        <dbReference type="ARBA" id="ARBA00022989"/>
    </source>
</evidence>
<dbReference type="InterPro" id="IPR008457">
    <property type="entry name" value="Cu-R_CopD_dom"/>
</dbReference>
<reference evidence="12 13" key="1">
    <citation type="submission" date="2019-03" db="EMBL/GenBank/DDBJ databases">
        <title>Genomic Encyclopedia of Type Strains, Phase IV (KMG-IV): sequencing the most valuable type-strain genomes for metagenomic binning, comparative biology and taxonomic classification.</title>
        <authorList>
            <person name="Goeker M."/>
        </authorList>
    </citation>
    <scope>NUCLEOTIDE SEQUENCE [LARGE SCALE GENOMIC DNA]</scope>
    <source>
        <strain evidence="12 13">DSM 17974</strain>
    </source>
</reference>
<dbReference type="EMBL" id="SORF01000008">
    <property type="protein sequence ID" value="TDY45299.1"/>
    <property type="molecule type" value="Genomic_DNA"/>
</dbReference>
<dbReference type="PANTHER" id="PTHR34820:SF4">
    <property type="entry name" value="INNER MEMBRANE PROTEIN YEBZ"/>
    <property type="match status" value="1"/>
</dbReference>
<keyword evidence="4" id="KW-0479">Metal-binding</keyword>
<dbReference type="GO" id="GO:0005886">
    <property type="term" value="C:plasma membrane"/>
    <property type="evidence" value="ECO:0007669"/>
    <property type="project" value="UniProtKB-SubCell"/>
</dbReference>
<dbReference type="GO" id="GO:0005507">
    <property type="term" value="F:copper ion binding"/>
    <property type="evidence" value="ECO:0007669"/>
    <property type="project" value="InterPro"/>
</dbReference>
<dbReference type="Proteomes" id="UP000294581">
    <property type="component" value="Unassembled WGS sequence"/>
</dbReference>
<keyword evidence="8 9" id="KW-0472">Membrane</keyword>
<evidence type="ECO:0000256" key="8">
    <source>
        <dbReference type="ARBA" id="ARBA00023136"/>
    </source>
</evidence>
<protein>
    <submittedName>
        <fullName evidence="12">Copper transport protein</fullName>
    </submittedName>
</protein>
<dbReference type="GO" id="GO:0042597">
    <property type="term" value="C:periplasmic space"/>
    <property type="evidence" value="ECO:0007669"/>
    <property type="project" value="InterPro"/>
</dbReference>
<dbReference type="Pfam" id="PF04234">
    <property type="entry name" value="CopC"/>
    <property type="match status" value="1"/>
</dbReference>
<dbReference type="InterPro" id="IPR014756">
    <property type="entry name" value="Ig_E-set"/>
</dbReference>
<keyword evidence="7" id="KW-0186">Copper</keyword>
<keyword evidence="2" id="KW-1003">Cell membrane</keyword>
<dbReference type="GO" id="GO:0046688">
    <property type="term" value="P:response to copper ion"/>
    <property type="evidence" value="ECO:0007669"/>
    <property type="project" value="InterPro"/>
</dbReference>
<evidence type="ECO:0000259" key="10">
    <source>
        <dbReference type="Pfam" id="PF04234"/>
    </source>
</evidence>
<dbReference type="Gene3D" id="2.60.40.1220">
    <property type="match status" value="1"/>
</dbReference>
<proteinExistence type="predicted"/>
<organism evidence="12 13">
    <name type="scientific">Alicyclobacillus sacchari</name>
    <dbReference type="NCBI Taxonomy" id="392010"/>
    <lineage>
        <taxon>Bacteria</taxon>
        <taxon>Bacillati</taxon>
        <taxon>Bacillota</taxon>
        <taxon>Bacilli</taxon>
        <taxon>Bacillales</taxon>
        <taxon>Alicyclobacillaceae</taxon>
        <taxon>Alicyclobacillus</taxon>
    </lineage>
</organism>
<evidence type="ECO:0000256" key="1">
    <source>
        <dbReference type="ARBA" id="ARBA00004651"/>
    </source>
</evidence>
<feature type="transmembrane region" description="Helical" evidence="9">
    <location>
        <begin position="238"/>
        <end position="258"/>
    </location>
</feature>
<accession>A0A4R8LNC7</accession>
<feature type="transmembrane region" description="Helical" evidence="9">
    <location>
        <begin position="297"/>
        <end position="324"/>
    </location>
</feature>
<comment type="subcellular location">
    <subcellularLocation>
        <location evidence="1">Cell membrane</location>
        <topology evidence="1">Multi-pass membrane protein</topology>
    </subcellularLocation>
</comment>
<evidence type="ECO:0000256" key="9">
    <source>
        <dbReference type="SAM" id="Phobius"/>
    </source>
</evidence>
<evidence type="ECO:0000313" key="12">
    <source>
        <dbReference type="EMBL" id="TDY45299.1"/>
    </source>
</evidence>
<dbReference type="SUPFAM" id="SSF81296">
    <property type="entry name" value="E set domains"/>
    <property type="match status" value="1"/>
</dbReference>
<dbReference type="InterPro" id="IPR014755">
    <property type="entry name" value="Cu-Rt/internalin_Ig-like"/>
</dbReference>
<keyword evidence="6 9" id="KW-1133">Transmembrane helix</keyword>
<evidence type="ECO:0000256" key="3">
    <source>
        <dbReference type="ARBA" id="ARBA00022692"/>
    </source>
</evidence>
<evidence type="ECO:0000313" key="13">
    <source>
        <dbReference type="Proteomes" id="UP000294581"/>
    </source>
</evidence>
<evidence type="ECO:0000256" key="5">
    <source>
        <dbReference type="ARBA" id="ARBA00022729"/>
    </source>
</evidence>
<feature type="transmembrane region" description="Helical" evidence="9">
    <location>
        <begin position="345"/>
        <end position="368"/>
    </location>
</feature>
<comment type="caution">
    <text evidence="12">The sequence shown here is derived from an EMBL/GenBank/DDBJ whole genome shotgun (WGS) entry which is preliminary data.</text>
</comment>
<feature type="transmembrane region" description="Helical" evidence="9">
    <location>
        <begin position="270"/>
        <end position="291"/>
    </location>
</feature>
<sequence length="551" mass="59210">MLGAAAWKRTSGRLLLMTILTVIAVFTCRPALVSAHAYVVQSSPTVSQSLQQSPGVVEIEFDENVQLIPDGLTVTNVDNQRIDLGDGHLNPVNHREIEIRIPKQLAKGLYTIHWQVISADGHLVSGTIPFGIGVDVNALHLGASETGYTPGVWMVLDRILQYAGLALAIGGAIGLRLSEAGLPQLRHRASKALVGIGWLMLVVGIGLDLPLQTAITWNVHGASAFSARYIERTLNLTVFGYLWLVQMLILLIVPPMVASLMPAKVRHRTWWMVLPLFLLPIAMGFSGHAIAETSPALPVFAIVVHLYAASIWVGGTAAMLVLIWQATKDGGSAADTAARTTVSRFSKIALTCVAVLGLSGLYSAFLHIPTWYALFHTGYGRTLIAKIVLFILMLIFASAHALRRHAARGTLRLFMGLELLMSVGVFALTSILTNLPTGDNNPGPVNAVQSVDNLTITLTITPNHVGDNQFSVHVNEANGKPYTAIQQVELSFASKTVSQGAEELRLLPHAPGVYAANGLALSGGGRWDVSVDILTSDFHDVMTTFPIHVGQ</sequence>
<keyword evidence="13" id="KW-1185">Reference proteome</keyword>
<dbReference type="AlphaFoldDB" id="A0A4R8LNC7"/>
<feature type="transmembrane region" description="Helical" evidence="9">
    <location>
        <begin position="414"/>
        <end position="432"/>
    </location>
</feature>
<dbReference type="InterPro" id="IPR032694">
    <property type="entry name" value="CopC/D"/>
</dbReference>
<dbReference type="RefSeq" id="WP_134159832.1">
    <property type="nucleotide sequence ID" value="NZ_SORF01000008.1"/>
</dbReference>
<feature type="transmembrane region" description="Helical" evidence="9">
    <location>
        <begin position="189"/>
        <end position="207"/>
    </location>
</feature>
<evidence type="ECO:0000256" key="2">
    <source>
        <dbReference type="ARBA" id="ARBA00022475"/>
    </source>
</evidence>
<evidence type="ECO:0000256" key="7">
    <source>
        <dbReference type="ARBA" id="ARBA00023008"/>
    </source>
</evidence>
<dbReference type="OrthoDB" id="2353937at2"/>
<evidence type="ECO:0000259" key="11">
    <source>
        <dbReference type="Pfam" id="PF05425"/>
    </source>
</evidence>
<evidence type="ECO:0000256" key="4">
    <source>
        <dbReference type="ARBA" id="ARBA00022723"/>
    </source>
</evidence>
<keyword evidence="5" id="KW-0732">Signal</keyword>
<dbReference type="InterPro" id="IPR007348">
    <property type="entry name" value="CopC_dom"/>
</dbReference>
<dbReference type="Pfam" id="PF05425">
    <property type="entry name" value="CopD"/>
    <property type="match status" value="1"/>
</dbReference>
<dbReference type="PANTHER" id="PTHR34820">
    <property type="entry name" value="INNER MEMBRANE PROTEIN YEBZ"/>
    <property type="match status" value="1"/>
</dbReference>
<name>A0A4R8LNC7_9BACL</name>
<feature type="domain" description="Copper resistance protein D" evidence="11">
    <location>
        <begin position="341"/>
        <end position="432"/>
    </location>
</feature>